<comment type="similarity">
    <text evidence="2">Belongs to the polycystin family.</text>
</comment>
<dbReference type="AlphaFoldDB" id="A0A8J1UD76"/>
<sequence>TCRPRLHKGTTDPQIPSCLHSIESNALKNRVSTVDDIWEYLRNTMVPSLYAENMYNGENITHLGIASDLATVVVGVVRLRQQRIEKGTCEVNSFLRKQFSYCTAPFTWTNEDSSNYGRYWGPQDVPPSQDIWSYQKASKLNTLPLAGEHRTYSGGGYILELTKSRRGSQNALDGAKTDGWVDERTRVIIVEYTTFNPNTNLFSMCTLMFEFLTTGQIGAFYSILTVKLYSQSNDFVKVMEACEIIFVIILLISTVREVKSVRAHGELKAYFQSDNWKYFELLEILMSYSAIAVFFNRLVIVNDIIAKFHDSKGEGFVSFYPAVFWNYILNYIFAFLMILNVLKLFKMLNFNTRMSMLSNTLMVAGKPLINFFIMLAIIIMAHSHFAILYYGASFEEFSSGMNTIITFLHMLLAEFDAAHIMDYSLLMSIIFIVVFFVSVYLMILNLMLAILDDSFTTVRRIPTEREIMLSFVARKFKVHTGLKNAKFYQKFKKFWVKNVNIDSTINGTVTEEEEPNGFTFEL</sequence>
<dbReference type="GO" id="GO:0050982">
    <property type="term" value="P:detection of mechanical stimulus"/>
    <property type="evidence" value="ECO:0007669"/>
    <property type="project" value="TreeGrafter"/>
</dbReference>
<protein>
    <submittedName>
        <fullName evidence="7">Uncharacterized protein</fullName>
    </submittedName>
</protein>
<evidence type="ECO:0000256" key="1">
    <source>
        <dbReference type="ARBA" id="ARBA00004141"/>
    </source>
</evidence>
<keyword evidence="3" id="KW-0812">Transmembrane</keyword>
<gene>
    <name evidence="7" type="ORF">OFUS_LOCUS8217</name>
</gene>
<keyword evidence="6" id="KW-0325">Glycoprotein</keyword>
<comment type="caution">
    <text evidence="7">The sequence shown here is derived from an EMBL/GenBank/DDBJ whole genome shotgun (WGS) entry which is preliminary data.</text>
</comment>
<evidence type="ECO:0000256" key="6">
    <source>
        <dbReference type="ARBA" id="ARBA00023180"/>
    </source>
</evidence>
<evidence type="ECO:0000256" key="2">
    <source>
        <dbReference type="ARBA" id="ARBA00007200"/>
    </source>
</evidence>
<dbReference type="Pfam" id="PF08016">
    <property type="entry name" value="PKD_channel"/>
    <property type="match status" value="1"/>
</dbReference>
<evidence type="ECO:0000313" key="7">
    <source>
        <dbReference type="EMBL" id="CAH1781661.1"/>
    </source>
</evidence>
<dbReference type="GO" id="GO:0005509">
    <property type="term" value="F:calcium ion binding"/>
    <property type="evidence" value="ECO:0007669"/>
    <property type="project" value="InterPro"/>
</dbReference>
<feature type="non-terminal residue" evidence="7">
    <location>
        <position position="522"/>
    </location>
</feature>
<dbReference type="InterPro" id="IPR051223">
    <property type="entry name" value="Polycystin"/>
</dbReference>
<dbReference type="OrthoDB" id="419537at2759"/>
<accession>A0A8J1UD76</accession>
<reference evidence="7" key="1">
    <citation type="submission" date="2022-03" db="EMBL/GenBank/DDBJ databases">
        <authorList>
            <person name="Martin C."/>
        </authorList>
    </citation>
    <scope>NUCLEOTIDE SEQUENCE</scope>
</reference>
<dbReference type="InterPro" id="IPR046791">
    <property type="entry name" value="Polycystin_dom"/>
</dbReference>
<dbReference type="InterPro" id="IPR013122">
    <property type="entry name" value="PKD1_2_channel"/>
</dbReference>
<dbReference type="PANTHER" id="PTHR10877:SF150">
    <property type="entry name" value="REJ DOMAIN-CONTAINING PROTEIN"/>
    <property type="match status" value="1"/>
</dbReference>
<evidence type="ECO:0000256" key="4">
    <source>
        <dbReference type="ARBA" id="ARBA00022989"/>
    </source>
</evidence>
<dbReference type="EMBL" id="CAIIXF020000004">
    <property type="protein sequence ID" value="CAH1781661.1"/>
    <property type="molecule type" value="Genomic_DNA"/>
</dbReference>
<keyword evidence="5" id="KW-0472">Membrane</keyword>
<dbReference type="PANTHER" id="PTHR10877">
    <property type="entry name" value="POLYCYSTIN FAMILY MEMBER"/>
    <property type="match status" value="1"/>
</dbReference>
<dbReference type="GO" id="GO:0005262">
    <property type="term" value="F:calcium channel activity"/>
    <property type="evidence" value="ECO:0007669"/>
    <property type="project" value="TreeGrafter"/>
</dbReference>
<proteinExistence type="inferred from homology"/>
<dbReference type="InterPro" id="IPR003915">
    <property type="entry name" value="PKD_2"/>
</dbReference>
<dbReference type="Pfam" id="PF20519">
    <property type="entry name" value="Polycystin_dom"/>
    <property type="match status" value="1"/>
</dbReference>
<keyword evidence="8" id="KW-1185">Reference proteome</keyword>
<keyword evidence="4" id="KW-1133">Transmembrane helix</keyword>
<name>A0A8J1UD76_OWEFU</name>
<dbReference type="Proteomes" id="UP000749559">
    <property type="component" value="Unassembled WGS sequence"/>
</dbReference>
<dbReference type="GO" id="GO:0016020">
    <property type="term" value="C:membrane"/>
    <property type="evidence" value="ECO:0007669"/>
    <property type="project" value="UniProtKB-SubCell"/>
</dbReference>
<evidence type="ECO:0000256" key="3">
    <source>
        <dbReference type="ARBA" id="ARBA00022692"/>
    </source>
</evidence>
<evidence type="ECO:0000256" key="5">
    <source>
        <dbReference type="ARBA" id="ARBA00023136"/>
    </source>
</evidence>
<comment type="subcellular location">
    <subcellularLocation>
        <location evidence="1">Membrane</location>
        <topology evidence="1">Multi-pass membrane protein</topology>
    </subcellularLocation>
</comment>
<dbReference type="PRINTS" id="PR01433">
    <property type="entry name" value="POLYCYSTIN2"/>
</dbReference>
<evidence type="ECO:0000313" key="8">
    <source>
        <dbReference type="Proteomes" id="UP000749559"/>
    </source>
</evidence>
<organism evidence="7 8">
    <name type="scientific">Owenia fusiformis</name>
    <name type="common">Polychaete worm</name>
    <dbReference type="NCBI Taxonomy" id="6347"/>
    <lineage>
        <taxon>Eukaryota</taxon>
        <taxon>Metazoa</taxon>
        <taxon>Spiralia</taxon>
        <taxon>Lophotrochozoa</taxon>
        <taxon>Annelida</taxon>
        <taxon>Polychaeta</taxon>
        <taxon>Sedentaria</taxon>
        <taxon>Canalipalpata</taxon>
        <taxon>Sabellida</taxon>
        <taxon>Oweniida</taxon>
        <taxon>Oweniidae</taxon>
        <taxon>Owenia</taxon>
    </lineage>
</organism>